<dbReference type="InterPro" id="IPR036192">
    <property type="entry name" value="Cell_div_ZapA-like_sf"/>
</dbReference>
<evidence type="ECO:0000313" key="1">
    <source>
        <dbReference type="EMBL" id="EAY23966.1"/>
    </source>
</evidence>
<keyword evidence="2" id="KW-1185">Reference proteome</keyword>
<organism evidence="1 2">
    <name type="scientific">Microscilla marina ATCC 23134</name>
    <dbReference type="NCBI Taxonomy" id="313606"/>
    <lineage>
        <taxon>Bacteria</taxon>
        <taxon>Pseudomonadati</taxon>
        <taxon>Bacteroidota</taxon>
        <taxon>Cytophagia</taxon>
        <taxon>Cytophagales</taxon>
        <taxon>Microscillaceae</taxon>
        <taxon>Microscilla</taxon>
    </lineage>
</organism>
<gene>
    <name evidence="1" type="ORF">M23134_01649</name>
</gene>
<reference evidence="1 2" key="1">
    <citation type="submission" date="2007-01" db="EMBL/GenBank/DDBJ databases">
        <authorList>
            <person name="Haygood M."/>
            <person name="Podell S."/>
            <person name="Anderson C."/>
            <person name="Hopkinson B."/>
            <person name="Roe K."/>
            <person name="Barbeau K."/>
            <person name="Gaasterland T."/>
            <person name="Ferriera S."/>
            <person name="Johnson J."/>
            <person name="Kravitz S."/>
            <person name="Beeson K."/>
            <person name="Sutton G."/>
            <person name="Rogers Y.-H."/>
            <person name="Friedman R."/>
            <person name="Frazier M."/>
            <person name="Venter J.C."/>
        </authorList>
    </citation>
    <scope>NUCLEOTIDE SEQUENCE [LARGE SCALE GENOMIC DNA]</scope>
    <source>
        <strain evidence="1 2">ATCC 23134</strain>
    </source>
</reference>
<proteinExistence type="predicted"/>
<name>A2A077_MICM2</name>
<dbReference type="AlphaFoldDB" id="A2A077"/>
<dbReference type="SUPFAM" id="SSF102829">
    <property type="entry name" value="Cell division protein ZapA-like"/>
    <property type="match status" value="1"/>
</dbReference>
<sequence>MAAKMINEKVKAYRKEFGIDNRQDLLAMVALDYAVESLTLNEESEDMDNLVTKKIDFWSSLIDSTLNSD</sequence>
<comment type="caution">
    <text evidence="1">The sequence shown here is derived from an EMBL/GenBank/DDBJ whole genome shotgun (WGS) entry which is preliminary data.</text>
</comment>
<dbReference type="EMBL" id="AAWS01000093">
    <property type="protein sequence ID" value="EAY23966.1"/>
    <property type="molecule type" value="Genomic_DNA"/>
</dbReference>
<evidence type="ECO:0000313" key="2">
    <source>
        <dbReference type="Proteomes" id="UP000004095"/>
    </source>
</evidence>
<dbReference type="Proteomes" id="UP000004095">
    <property type="component" value="Unassembled WGS sequence"/>
</dbReference>
<dbReference type="InterPro" id="IPR007838">
    <property type="entry name" value="Cell_div_ZapA-like"/>
</dbReference>
<dbReference type="Pfam" id="PF05164">
    <property type="entry name" value="ZapA"/>
    <property type="match status" value="1"/>
</dbReference>
<accession>A2A077</accession>
<protein>
    <submittedName>
        <fullName evidence="1">Uncharacterized protein</fullName>
    </submittedName>
</protein>